<dbReference type="SUPFAM" id="SSF52540">
    <property type="entry name" value="P-loop containing nucleoside triphosphate hydrolases"/>
    <property type="match status" value="1"/>
</dbReference>
<evidence type="ECO:0000256" key="3">
    <source>
        <dbReference type="ARBA" id="ARBA00022840"/>
    </source>
</evidence>
<reference evidence="9" key="1">
    <citation type="submission" date="2021-02" db="EMBL/GenBank/DDBJ databases">
        <authorList>
            <person name="Nowell W R."/>
        </authorList>
    </citation>
    <scope>NUCLEOTIDE SEQUENCE</scope>
</reference>
<dbReference type="SUPFAM" id="SSF81767">
    <property type="entry name" value="Pre-protein crosslinking domain of SecA"/>
    <property type="match status" value="1"/>
</dbReference>
<dbReference type="InterPro" id="IPR011130">
    <property type="entry name" value="SecA_preprotein_X-link_dom"/>
</dbReference>
<evidence type="ECO:0000259" key="8">
    <source>
        <dbReference type="PROSITE" id="PS51196"/>
    </source>
</evidence>
<keyword evidence="7" id="KW-0472">Membrane</keyword>
<evidence type="ECO:0000256" key="4">
    <source>
        <dbReference type="ARBA" id="ARBA00022927"/>
    </source>
</evidence>
<name>A0A8S2U439_9BILA</name>
<dbReference type="Proteomes" id="UP000682733">
    <property type="component" value="Unassembled WGS sequence"/>
</dbReference>
<feature type="domain" description="SecA family profile" evidence="8">
    <location>
        <begin position="1"/>
        <end position="311"/>
    </location>
</feature>
<evidence type="ECO:0000256" key="5">
    <source>
        <dbReference type="ARBA" id="ARBA00022967"/>
    </source>
</evidence>
<evidence type="ECO:0000313" key="10">
    <source>
        <dbReference type="Proteomes" id="UP000682733"/>
    </source>
</evidence>
<dbReference type="AlphaFoldDB" id="A0A8S2U439"/>
<keyword evidence="4" id="KW-0653">Protein transport</keyword>
<proteinExistence type="predicted"/>
<dbReference type="InterPro" id="IPR027417">
    <property type="entry name" value="P-loop_NTPase"/>
</dbReference>
<evidence type="ECO:0000256" key="6">
    <source>
        <dbReference type="ARBA" id="ARBA00023010"/>
    </source>
</evidence>
<dbReference type="GO" id="GO:0017038">
    <property type="term" value="P:protein import"/>
    <property type="evidence" value="ECO:0007669"/>
    <property type="project" value="InterPro"/>
</dbReference>
<organism evidence="9 10">
    <name type="scientific">Didymodactylos carnosus</name>
    <dbReference type="NCBI Taxonomy" id="1234261"/>
    <lineage>
        <taxon>Eukaryota</taxon>
        <taxon>Metazoa</taxon>
        <taxon>Spiralia</taxon>
        <taxon>Gnathifera</taxon>
        <taxon>Rotifera</taxon>
        <taxon>Eurotatoria</taxon>
        <taxon>Bdelloidea</taxon>
        <taxon>Philodinida</taxon>
        <taxon>Philodinidae</taxon>
        <taxon>Didymodactylos</taxon>
    </lineage>
</organism>
<dbReference type="InterPro" id="IPR014018">
    <property type="entry name" value="SecA_motor_DEAD"/>
</dbReference>
<dbReference type="InterPro" id="IPR044722">
    <property type="entry name" value="SecA_SF2_C"/>
</dbReference>
<dbReference type="Pfam" id="PF01043">
    <property type="entry name" value="SecA_PP_bind"/>
    <property type="match status" value="1"/>
</dbReference>
<dbReference type="InterPro" id="IPR036670">
    <property type="entry name" value="SecA_X-link_sf"/>
</dbReference>
<dbReference type="PROSITE" id="PS51196">
    <property type="entry name" value="SECA_MOTOR_DEAD"/>
    <property type="match status" value="1"/>
</dbReference>
<keyword evidence="6" id="KW-0811">Translocation</keyword>
<dbReference type="PANTHER" id="PTHR30612">
    <property type="entry name" value="SECA INNER MEMBRANE COMPONENT OF SEC PROTEIN SECRETION SYSTEM"/>
    <property type="match status" value="1"/>
</dbReference>
<dbReference type="PANTHER" id="PTHR30612:SF0">
    <property type="entry name" value="CHLOROPLAST PROTEIN-TRANSPORTING ATPASE"/>
    <property type="match status" value="1"/>
</dbReference>
<sequence>MVNGKVGFENGKILLEYLDDNNNIVKIPDLESYVSKNKDISDIGEVINGDLDDYLKICLDEYLASLISDKKLKIPKNYIEFYETQKPKWIHNAIEALNYQENIHYVVQEGEIKPVDYYSTGIVQSSTNWSDGLHQFLQIKHNLKMTSETFTTNFLSNIGFINNYKNIYGLTGTLGSEKAKRVLKDVYNVDLVNVPQLRQKQYLELETIVTQDETQWVEQICSTVLIETKKDRGVLIICENIAHANRLGDLLKTQHRSTAVKLYTMNNMNQEKHVEKILPGEIIIATNLAGRGTDIRTTKVLTPFPASLSLE</sequence>
<dbReference type="InterPro" id="IPR000185">
    <property type="entry name" value="SecA"/>
</dbReference>
<keyword evidence="2" id="KW-0547">Nucleotide-binding</keyword>
<protein>
    <recommendedName>
        <fullName evidence="8">SecA family profile domain-containing protein</fullName>
    </recommendedName>
</protein>
<evidence type="ECO:0000256" key="7">
    <source>
        <dbReference type="ARBA" id="ARBA00023136"/>
    </source>
</evidence>
<evidence type="ECO:0000256" key="2">
    <source>
        <dbReference type="ARBA" id="ARBA00022741"/>
    </source>
</evidence>
<keyword evidence="3" id="KW-0067">ATP-binding</keyword>
<evidence type="ECO:0000313" key="9">
    <source>
        <dbReference type="EMBL" id="CAF4321397.1"/>
    </source>
</evidence>
<gene>
    <name evidence="9" type="ORF">TMI583_LOCUS39595</name>
</gene>
<keyword evidence="5" id="KW-1278">Translocase</keyword>
<dbReference type="Pfam" id="PF21090">
    <property type="entry name" value="P-loop_SecA"/>
    <property type="match status" value="1"/>
</dbReference>
<keyword evidence="1" id="KW-0813">Transport</keyword>
<dbReference type="Gene3D" id="3.40.50.300">
    <property type="entry name" value="P-loop containing nucleotide triphosphate hydrolases"/>
    <property type="match status" value="2"/>
</dbReference>
<dbReference type="GO" id="GO:0006886">
    <property type="term" value="P:intracellular protein transport"/>
    <property type="evidence" value="ECO:0007669"/>
    <property type="project" value="InterPro"/>
</dbReference>
<accession>A0A8S2U439</accession>
<dbReference type="Gene3D" id="3.90.1440.10">
    <property type="entry name" value="SecA, preprotein cross-linking domain"/>
    <property type="match status" value="1"/>
</dbReference>
<comment type="caution">
    <text evidence="9">The sequence shown here is derived from an EMBL/GenBank/DDBJ whole genome shotgun (WGS) entry which is preliminary data.</text>
</comment>
<dbReference type="GO" id="GO:0005524">
    <property type="term" value="F:ATP binding"/>
    <property type="evidence" value="ECO:0007669"/>
    <property type="project" value="UniProtKB-KW"/>
</dbReference>
<dbReference type="GO" id="GO:0016020">
    <property type="term" value="C:membrane"/>
    <property type="evidence" value="ECO:0007669"/>
    <property type="project" value="InterPro"/>
</dbReference>
<dbReference type="EMBL" id="CAJOBA010060137">
    <property type="protein sequence ID" value="CAF4321397.1"/>
    <property type="molecule type" value="Genomic_DNA"/>
</dbReference>
<dbReference type="GO" id="GO:0006605">
    <property type="term" value="P:protein targeting"/>
    <property type="evidence" value="ECO:0007669"/>
    <property type="project" value="InterPro"/>
</dbReference>
<evidence type="ECO:0000256" key="1">
    <source>
        <dbReference type="ARBA" id="ARBA00022448"/>
    </source>
</evidence>